<accession>A0ABR6VYJ3</accession>
<gene>
    <name evidence="1" type="ORF">H7U12_21310</name>
</gene>
<sequence length="166" mass="18768">MKILYLALILTISTLVGCDERDDCNPETLTTTFTHGKNIEKKFNTASRSNYYTVEDGSNTVFKYAHSRAECDNAIDDELVTIFTFEVNTEASQFRFSGKEVNTTNCYFNEVGGWGRGMYDIESGVIEGTKTSDGKWRVKVSVLTIPNPNRIGEQPEKIEFDEVFTE</sequence>
<evidence type="ECO:0000313" key="1">
    <source>
        <dbReference type="EMBL" id="MBC3542236.1"/>
    </source>
</evidence>
<organism evidence="1 2">
    <name type="scientific">Rufibacter sediminis</name>
    <dbReference type="NCBI Taxonomy" id="2762756"/>
    <lineage>
        <taxon>Bacteria</taxon>
        <taxon>Pseudomonadati</taxon>
        <taxon>Bacteroidota</taxon>
        <taxon>Cytophagia</taxon>
        <taxon>Cytophagales</taxon>
        <taxon>Hymenobacteraceae</taxon>
        <taxon>Rufibacter</taxon>
    </lineage>
</organism>
<comment type="caution">
    <text evidence="1">The sequence shown here is derived from an EMBL/GenBank/DDBJ whole genome shotgun (WGS) entry which is preliminary data.</text>
</comment>
<reference evidence="1 2" key="1">
    <citation type="journal article" date="2019" name="Int. J. Syst. Evol. Microbiol.">
        <title>Rufibacter sediminis sp. nov., isolated from freshwater lake sediment.</title>
        <authorList>
            <person name="Qu J.H."/>
            <person name="Zhang L.J."/>
            <person name="Fu Y.H."/>
            <person name="Li H.F."/>
        </authorList>
    </citation>
    <scope>NUCLEOTIDE SEQUENCE [LARGE SCALE GENOMIC DNA]</scope>
    <source>
        <strain evidence="1 2">H-1</strain>
    </source>
</reference>
<dbReference type="Proteomes" id="UP000659698">
    <property type="component" value="Unassembled WGS sequence"/>
</dbReference>
<keyword evidence="2" id="KW-1185">Reference proteome</keyword>
<evidence type="ECO:0008006" key="3">
    <source>
        <dbReference type="Google" id="ProtNLM"/>
    </source>
</evidence>
<dbReference type="RefSeq" id="WP_186641944.1">
    <property type="nucleotide sequence ID" value="NZ_JACOAF010000058.1"/>
</dbReference>
<name>A0ABR6VYJ3_9BACT</name>
<dbReference type="PROSITE" id="PS51257">
    <property type="entry name" value="PROKAR_LIPOPROTEIN"/>
    <property type="match status" value="1"/>
</dbReference>
<protein>
    <recommendedName>
        <fullName evidence="3">Lipoprotein</fullName>
    </recommendedName>
</protein>
<proteinExistence type="predicted"/>
<evidence type="ECO:0000313" key="2">
    <source>
        <dbReference type="Proteomes" id="UP000659698"/>
    </source>
</evidence>
<dbReference type="EMBL" id="JACOAF010000058">
    <property type="protein sequence ID" value="MBC3542236.1"/>
    <property type="molecule type" value="Genomic_DNA"/>
</dbReference>